<gene>
    <name evidence="2" type="ORF">ERS007657_02255</name>
</gene>
<dbReference type="EMBL" id="CGCX01000839">
    <property type="protein sequence ID" value="CFR84307.1"/>
    <property type="molecule type" value="Genomic_DNA"/>
</dbReference>
<reference evidence="2 3" key="1">
    <citation type="submission" date="2015-03" db="EMBL/GenBank/DDBJ databases">
        <authorList>
            <consortium name="Pathogen Informatics"/>
        </authorList>
    </citation>
    <scope>NUCLEOTIDE SEQUENCE [LARGE SCALE GENOMIC DNA]</scope>
    <source>
        <strain evidence="2 3">C09601061</strain>
    </source>
</reference>
<feature type="compositionally biased region" description="Basic and acidic residues" evidence="1">
    <location>
        <begin position="189"/>
        <end position="203"/>
    </location>
</feature>
<proteinExistence type="predicted"/>
<feature type="region of interest" description="Disordered" evidence="1">
    <location>
        <begin position="189"/>
        <end position="219"/>
    </location>
</feature>
<dbReference type="Proteomes" id="UP000046680">
    <property type="component" value="Unassembled WGS sequence"/>
</dbReference>
<name>A0A654U1F4_MYCTX</name>
<protein>
    <submittedName>
        <fullName evidence="2">Uncharacterized protein</fullName>
    </submittedName>
</protein>
<accession>A0A654U1F4</accession>
<organism evidence="2 3">
    <name type="scientific">Mycobacterium tuberculosis</name>
    <dbReference type="NCBI Taxonomy" id="1773"/>
    <lineage>
        <taxon>Bacteria</taxon>
        <taxon>Bacillati</taxon>
        <taxon>Actinomycetota</taxon>
        <taxon>Actinomycetes</taxon>
        <taxon>Mycobacteriales</taxon>
        <taxon>Mycobacteriaceae</taxon>
        <taxon>Mycobacterium</taxon>
        <taxon>Mycobacterium tuberculosis complex</taxon>
    </lineage>
</organism>
<evidence type="ECO:0000313" key="2">
    <source>
        <dbReference type="EMBL" id="CFR84307.1"/>
    </source>
</evidence>
<sequence length="219" mass="23338">MNRELVTGLGPWLAAQHVLDRDVTGLEQTGLGVDNAIPLLLNVDGLTFENDHPQIAVGEVAPPLHGGHQLLVVQMALAEIPPDQWPGHDFALADAVVSFVIESAGQQAVERPAVGVHGPECGDLVGHDFGRGPVVELGQLIDHQRRAFHDAGFHGGFRITSEAPDAGGPVAGVVAHGGQKRNLFGQQVSHDHHGNHRDHDRQQQRRPKVGGSDRAVVAE</sequence>
<evidence type="ECO:0000313" key="3">
    <source>
        <dbReference type="Proteomes" id="UP000046680"/>
    </source>
</evidence>
<dbReference type="AlphaFoldDB" id="A0A654U1F4"/>
<evidence type="ECO:0000256" key="1">
    <source>
        <dbReference type="SAM" id="MobiDB-lite"/>
    </source>
</evidence>